<dbReference type="EMBL" id="UYYG01000007">
    <property type="protein sequence ID" value="VDN50738.1"/>
    <property type="molecule type" value="Genomic_DNA"/>
</dbReference>
<dbReference type="Pfam" id="PF00888">
    <property type="entry name" value="Cullin"/>
    <property type="match status" value="1"/>
</dbReference>
<evidence type="ECO:0000313" key="8">
    <source>
        <dbReference type="Proteomes" id="UP000274756"/>
    </source>
</evidence>
<dbReference type="InterPro" id="IPR045093">
    <property type="entry name" value="Cullin"/>
</dbReference>
<dbReference type="InterPro" id="IPR036317">
    <property type="entry name" value="Cullin_homology_sf"/>
</dbReference>
<sequence length="669" mass="78675">MEEWPILEESILAIQNQKPNKTSLEELYQIVENIAVADSSLDIYDNVKSFVSNYVKSKREILLTESDAASSFLERLNFIWLQHCQQMELKKYLLNLLRQDLGLDIFRNVIMENQNIRTRCTKEMLKLISMERGNARIDRQLIKSLIRMLSYLAIYQSVRLFFGKYIQISLIKYLFKSLLNIFVFENAFLQTTKEFYELESKKLIDDLEVPEYLQYVKRRLDEETVRVDYYLDYSTQRPLLTTVDTCLIANHMESFVEKVNLLGFDTMVLENRFDELSLMHSLLSRTKSGLDILKKAFVDHIKNEGRKLVISEDSEKTFVDDLLVFKRKLDLIIDRYNILSCFDKNRKFVEAEKDAFDFVNLRLNKPAELVAKFMDSKLRAGNKVATEEELEVLMDEVIVIFRFIQGKDVFESYYKKDLAKRLLFGRSASVDAEKSVLSKLKHECGSGFTKKLEGMFKDMEVSRDIASNFKQYMEHEDRKGLLDSDVEYSVNVLTTNFWPHYDPMEVNLPQELSKLQEMFKQFYTSKYSGRTLQWQYSLSQLLLRAYFSPTVTKELQVSMFQALVLFLFNKKIEWSYEEILNATNIESNELCRTLQSLACGKLRVIKKNPRGKDVNPDDIFTFNSECNDKLYRIRICQIQMKETVSDFSTISSLFFFLICSFFSNHSHHS</sequence>
<dbReference type="GO" id="GO:0006511">
    <property type="term" value="P:ubiquitin-dependent protein catabolic process"/>
    <property type="evidence" value="ECO:0007669"/>
    <property type="project" value="InterPro"/>
</dbReference>
<dbReference type="Pfam" id="PF26557">
    <property type="entry name" value="Cullin_AB"/>
    <property type="match status" value="1"/>
</dbReference>
<dbReference type="InterPro" id="IPR001373">
    <property type="entry name" value="Cullin_N"/>
</dbReference>
<dbReference type="AlphaFoldDB" id="A0A0N4UE77"/>
<reference evidence="9" key="1">
    <citation type="submission" date="2017-02" db="UniProtKB">
        <authorList>
            <consortium name="WormBaseParasite"/>
        </authorList>
    </citation>
    <scope>IDENTIFICATION</scope>
</reference>
<dbReference type="STRING" id="318479.A0A0N4UE77"/>
<dbReference type="SUPFAM" id="SSF75632">
    <property type="entry name" value="Cullin homology domain"/>
    <property type="match status" value="1"/>
</dbReference>
<evidence type="ECO:0000256" key="3">
    <source>
        <dbReference type="PROSITE-ProRule" id="PRU00330"/>
    </source>
</evidence>
<dbReference type="InterPro" id="IPR016158">
    <property type="entry name" value="Cullin_homology"/>
</dbReference>
<evidence type="ECO:0000259" key="5">
    <source>
        <dbReference type="PROSITE" id="PS50069"/>
    </source>
</evidence>
<evidence type="ECO:0000313" key="7">
    <source>
        <dbReference type="Proteomes" id="UP000038040"/>
    </source>
</evidence>
<keyword evidence="2" id="KW-0833">Ubl conjugation pathway</keyword>
<dbReference type="FunFam" id="3.30.230.130:FF:000001">
    <property type="entry name" value="Cullin 4A"/>
    <property type="match status" value="1"/>
</dbReference>
<name>A0A0N4UE77_DRAME</name>
<dbReference type="FunFam" id="1.20.1310.10:FF:000001">
    <property type="entry name" value="Cullin 3"/>
    <property type="match status" value="1"/>
</dbReference>
<proteinExistence type="inferred from homology"/>
<comment type="similarity">
    <text evidence="1 3 4">Belongs to the cullin family.</text>
</comment>
<keyword evidence="8" id="KW-1185">Reference proteome</keyword>
<reference evidence="6 8" key="2">
    <citation type="submission" date="2018-11" db="EMBL/GenBank/DDBJ databases">
        <authorList>
            <consortium name="Pathogen Informatics"/>
        </authorList>
    </citation>
    <scope>NUCLEOTIDE SEQUENCE [LARGE SCALE GENOMIC DNA]</scope>
</reference>
<evidence type="ECO:0000313" key="6">
    <source>
        <dbReference type="EMBL" id="VDN50738.1"/>
    </source>
</evidence>
<dbReference type="Gene3D" id="3.30.230.130">
    <property type="entry name" value="Cullin, Chain C, Domain 2"/>
    <property type="match status" value="1"/>
</dbReference>
<dbReference type="WBParaSite" id="DME_0000566601-mRNA-1">
    <property type="protein sequence ID" value="DME_0000566601-mRNA-1"/>
    <property type="gene ID" value="DME_0000566601"/>
</dbReference>
<accession>A0A0N4UE77</accession>
<dbReference type="Gene3D" id="1.20.1310.10">
    <property type="entry name" value="Cullin Repeats"/>
    <property type="match status" value="4"/>
</dbReference>
<dbReference type="OrthoDB" id="27073at2759"/>
<dbReference type="Proteomes" id="UP000038040">
    <property type="component" value="Unplaced"/>
</dbReference>
<dbReference type="SMART" id="SM00182">
    <property type="entry name" value="CULLIN"/>
    <property type="match status" value="1"/>
</dbReference>
<dbReference type="PROSITE" id="PS50069">
    <property type="entry name" value="CULLIN_2"/>
    <property type="match status" value="1"/>
</dbReference>
<protein>
    <submittedName>
        <fullName evidence="9">CULLIN_2 domain-containing protein</fullName>
    </submittedName>
</protein>
<organism evidence="7 9">
    <name type="scientific">Dracunculus medinensis</name>
    <name type="common">Guinea worm</name>
    <dbReference type="NCBI Taxonomy" id="318479"/>
    <lineage>
        <taxon>Eukaryota</taxon>
        <taxon>Metazoa</taxon>
        <taxon>Ecdysozoa</taxon>
        <taxon>Nematoda</taxon>
        <taxon>Chromadorea</taxon>
        <taxon>Rhabditida</taxon>
        <taxon>Spirurina</taxon>
        <taxon>Dracunculoidea</taxon>
        <taxon>Dracunculidae</taxon>
        <taxon>Dracunculus</taxon>
    </lineage>
</organism>
<dbReference type="PANTHER" id="PTHR11932">
    <property type="entry name" value="CULLIN"/>
    <property type="match status" value="1"/>
</dbReference>
<dbReference type="FunFam" id="1.20.1310.10:FF:000003">
    <property type="entry name" value="Cullin 4A"/>
    <property type="match status" value="1"/>
</dbReference>
<evidence type="ECO:0000256" key="1">
    <source>
        <dbReference type="ARBA" id="ARBA00006019"/>
    </source>
</evidence>
<evidence type="ECO:0000256" key="2">
    <source>
        <dbReference type="ARBA" id="ARBA00022786"/>
    </source>
</evidence>
<dbReference type="InterPro" id="IPR016159">
    <property type="entry name" value="Cullin_repeat-like_dom_sf"/>
</dbReference>
<dbReference type="InterPro" id="IPR059120">
    <property type="entry name" value="Cullin-like_AB"/>
</dbReference>
<dbReference type="GO" id="GO:0031625">
    <property type="term" value="F:ubiquitin protein ligase binding"/>
    <property type="evidence" value="ECO:0007669"/>
    <property type="project" value="InterPro"/>
</dbReference>
<dbReference type="Proteomes" id="UP000274756">
    <property type="component" value="Unassembled WGS sequence"/>
</dbReference>
<dbReference type="SUPFAM" id="SSF74788">
    <property type="entry name" value="Cullin repeat-like"/>
    <property type="match status" value="1"/>
</dbReference>
<evidence type="ECO:0000256" key="4">
    <source>
        <dbReference type="RuleBase" id="RU003829"/>
    </source>
</evidence>
<gene>
    <name evidence="6" type="ORF">DME_LOCUS711</name>
</gene>
<evidence type="ECO:0000313" key="9">
    <source>
        <dbReference type="WBParaSite" id="DME_0000566601-mRNA-1"/>
    </source>
</evidence>
<feature type="domain" description="Cullin family profile" evidence="5">
    <location>
        <begin position="365"/>
        <end position="598"/>
    </location>
</feature>